<dbReference type="Gene3D" id="6.10.250.1710">
    <property type="match status" value="1"/>
</dbReference>
<protein>
    <recommendedName>
        <fullName evidence="3">Charged multivesicular body protein 5</fullName>
    </recommendedName>
    <alternativeName>
        <fullName evidence="4">Chromatin-modifying protein 5</fullName>
    </alternativeName>
</protein>
<dbReference type="GO" id="GO:0032511">
    <property type="term" value="P:late endosome to vacuole transport via multivesicular body sorting pathway"/>
    <property type="evidence" value="ECO:0007669"/>
    <property type="project" value="TreeGrafter"/>
</dbReference>
<dbReference type="Gene3D" id="1.10.287.1060">
    <property type="entry name" value="ESAT-6-like"/>
    <property type="match status" value="1"/>
</dbReference>
<keyword evidence="7" id="KW-1185">Reference proteome</keyword>
<dbReference type="Proteomes" id="UP000265100">
    <property type="component" value="Chromosome 18"/>
</dbReference>
<dbReference type="AlphaFoldDB" id="A0AAX7TS81"/>
<dbReference type="PANTHER" id="PTHR22761">
    <property type="entry name" value="CHARGED MULTIVESICULAR BODY PROTEIN"/>
    <property type="match status" value="1"/>
</dbReference>
<evidence type="ECO:0000313" key="7">
    <source>
        <dbReference type="Proteomes" id="UP000265100"/>
    </source>
</evidence>
<feature type="coiled-coil region" evidence="5">
    <location>
        <begin position="121"/>
        <end position="152"/>
    </location>
</feature>
<dbReference type="GeneTree" id="ENSGT00550000074817"/>
<proteinExistence type="inferred from homology"/>
<dbReference type="GO" id="GO:0006900">
    <property type="term" value="P:vesicle budding from membrane"/>
    <property type="evidence" value="ECO:0007669"/>
    <property type="project" value="TreeGrafter"/>
</dbReference>
<reference evidence="6" key="4">
    <citation type="submission" date="2025-09" db="UniProtKB">
        <authorList>
            <consortium name="Ensembl"/>
        </authorList>
    </citation>
    <scope>IDENTIFICATION</scope>
</reference>
<dbReference type="GO" id="GO:0005771">
    <property type="term" value="C:multivesicular body"/>
    <property type="evidence" value="ECO:0007669"/>
    <property type="project" value="TreeGrafter"/>
</dbReference>
<evidence type="ECO:0000313" key="6">
    <source>
        <dbReference type="Ensembl" id="ENSACLP00000059829.1"/>
    </source>
</evidence>
<evidence type="ECO:0000256" key="5">
    <source>
        <dbReference type="SAM" id="Coils"/>
    </source>
</evidence>
<dbReference type="InterPro" id="IPR005024">
    <property type="entry name" value="Snf7_fam"/>
</dbReference>
<reference evidence="6" key="3">
    <citation type="submission" date="2025-08" db="UniProtKB">
        <authorList>
            <consortium name="Ensembl"/>
        </authorList>
    </citation>
    <scope>IDENTIFICATION</scope>
</reference>
<name>A0AAX7TS81_ASTCA</name>
<reference evidence="6 7" key="1">
    <citation type="submission" date="2018-05" db="EMBL/GenBank/DDBJ databases">
        <authorList>
            <person name="Datahose"/>
        </authorList>
    </citation>
    <scope>NUCLEOTIDE SEQUENCE</scope>
</reference>
<organism evidence="6 7">
    <name type="scientific">Astatotilapia calliptera</name>
    <name type="common">Eastern happy</name>
    <name type="synonym">Chromis callipterus</name>
    <dbReference type="NCBI Taxonomy" id="8154"/>
    <lineage>
        <taxon>Eukaryota</taxon>
        <taxon>Metazoa</taxon>
        <taxon>Chordata</taxon>
        <taxon>Craniata</taxon>
        <taxon>Vertebrata</taxon>
        <taxon>Euteleostomi</taxon>
        <taxon>Actinopterygii</taxon>
        <taxon>Neopterygii</taxon>
        <taxon>Teleostei</taxon>
        <taxon>Neoteleostei</taxon>
        <taxon>Acanthomorphata</taxon>
        <taxon>Ovalentaria</taxon>
        <taxon>Cichlomorphae</taxon>
        <taxon>Cichliformes</taxon>
        <taxon>Cichlidae</taxon>
        <taxon>African cichlids</taxon>
        <taxon>Pseudocrenilabrinae</taxon>
        <taxon>Haplochromini</taxon>
        <taxon>Astatotilapia</taxon>
    </lineage>
</organism>
<dbReference type="Ensembl" id="ENSACLT00000050198.1">
    <property type="protein sequence ID" value="ENSACLP00000059829.1"/>
    <property type="gene ID" value="ENSACLG00000013392.2"/>
</dbReference>
<evidence type="ECO:0000256" key="2">
    <source>
        <dbReference type="ARBA" id="ARBA00023054"/>
    </source>
</evidence>
<evidence type="ECO:0000256" key="4">
    <source>
        <dbReference type="ARBA" id="ARBA00041628"/>
    </source>
</evidence>
<dbReference type="Pfam" id="PF03357">
    <property type="entry name" value="Snf7"/>
    <property type="match status" value="1"/>
</dbReference>
<evidence type="ECO:0000256" key="1">
    <source>
        <dbReference type="ARBA" id="ARBA00006190"/>
    </source>
</evidence>
<comment type="similarity">
    <text evidence="1">Belongs to the SNF7 family.</text>
</comment>
<accession>A0AAX7TS81</accession>
<evidence type="ECO:0000256" key="3">
    <source>
        <dbReference type="ARBA" id="ARBA00041078"/>
    </source>
</evidence>
<dbReference type="PANTHER" id="PTHR22761:SF12">
    <property type="entry name" value="CHARGED MULTIVESICULAR BODY PROTEIN 5"/>
    <property type="match status" value="1"/>
</dbReference>
<sequence length="257" mass="28865">MNRIFGRGKPKAPPANLSDCIGTVDARAESIEKKIGRLDAELLKYKDQLKKMRDGPSKNMVKQKAMRVLKQKRMYEGQREQLAQQSFNMEQANYTIQTLKDTKTTVEAMKIGAKDMKKAYKDVRLDQIDDLQDQLEDMMDEANEVQEALSRSYGTPDIDEEDLEADFSIHDVELPGQLGSLFIEAKTSLLVCNLSNDLEYYSDSTTVVSELDALGDELLLDDDTSYLDEASAAPSIPEGIPSDSKTNKVTVYRAQFS</sequence>
<reference evidence="7" key="2">
    <citation type="submission" date="2023-03" db="EMBL/GenBank/DDBJ databases">
        <authorList>
            <consortium name="Wellcome Sanger Institute Data Sharing"/>
        </authorList>
    </citation>
    <scope>NUCLEOTIDE SEQUENCE [LARGE SCALE GENOMIC DNA]</scope>
</reference>
<keyword evidence="2 5" id="KW-0175">Coiled coil</keyword>